<gene>
    <name evidence="1" type="ORF">MST27_21385</name>
</gene>
<name>A0A9X1W9G9_9GAMM</name>
<sequence>MQTIEQWLNANGTPIEPASSQVAYAEAVSEDGNVVAAVLLNDHTFIARAGAPGSGGDMGGIIAG</sequence>
<accession>A0A9X1W9G9</accession>
<dbReference type="EMBL" id="JALGRD010000017">
    <property type="protein sequence ID" value="MCJ0975917.1"/>
    <property type="molecule type" value="Genomic_DNA"/>
</dbReference>
<evidence type="ECO:0000313" key="2">
    <source>
        <dbReference type="Proteomes" id="UP001139682"/>
    </source>
</evidence>
<comment type="caution">
    <text evidence="1">The sequence shown here is derived from an EMBL/GenBank/DDBJ whole genome shotgun (WGS) entry which is preliminary data.</text>
</comment>
<evidence type="ECO:0000313" key="1">
    <source>
        <dbReference type="EMBL" id="MCJ0975917.1"/>
    </source>
</evidence>
<dbReference type="RefSeq" id="WP_243607906.1">
    <property type="nucleotide sequence ID" value="NZ_JALGRD010000017.1"/>
</dbReference>
<dbReference type="AlphaFoldDB" id="A0A9X1W9G9"/>
<organism evidence="1 2">
    <name type="scientific">Stutzerimonas marianensis</name>
    <dbReference type="NCBI Taxonomy" id="2929513"/>
    <lineage>
        <taxon>Bacteria</taxon>
        <taxon>Pseudomonadati</taxon>
        <taxon>Pseudomonadota</taxon>
        <taxon>Gammaproteobacteria</taxon>
        <taxon>Pseudomonadales</taxon>
        <taxon>Pseudomonadaceae</taxon>
        <taxon>Stutzerimonas</taxon>
    </lineage>
</organism>
<reference evidence="1" key="1">
    <citation type="submission" date="2022-03" db="EMBL/GenBank/DDBJ databases">
        <title>Pseudomonas marianensis sp. nov., a marine bacterium isolated from deep-sea sediments of the Mariana Trench.</title>
        <authorList>
            <person name="Wei Y."/>
        </authorList>
    </citation>
    <scope>NUCLEOTIDE SEQUENCE</scope>
    <source>
        <strain evidence="1">PS1</strain>
    </source>
</reference>
<dbReference type="Proteomes" id="UP001139682">
    <property type="component" value="Unassembled WGS sequence"/>
</dbReference>
<protein>
    <submittedName>
        <fullName evidence="1">Uncharacterized protein</fullName>
    </submittedName>
</protein>
<keyword evidence="2" id="KW-1185">Reference proteome</keyword>
<proteinExistence type="predicted"/>